<dbReference type="CDD" id="cd18797">
    <property type="entry name" value="SF2_C_Hrq"/>
    <property type="match status" value="1"/>
</dbReference>
<keyword evidence="7" id="KW-1185">Reference proteome</keyword>
<comment type="caution">
    <text evidence="6">The sequence shown here is derived from an EMBL/GenBank/DDBJ whole genome shotgun (WGS) entry which is preliminary data.</text>
</comment>
<sequence>MSDRVPDFLSHVLAHATPGQVAAVVEMPARASAGAPWPEWVAPEVKDALANRGIRELWSHQAEAAELLHGGTHTVVATGTGSGKSLAAWIPALDLLSRRGRGRSGLANIRYRPSVLYLAPTKALAADQLVGLARLAREVDPRIGVAAADGDAEASVKRWAREYADVVLSNPDFLQHAMLASHERWARLWRGLAMVVMDEFHSYRGVFGANVAATVRRLLRLAGHYGACPAVAFLSATSGDPAETARRFLGDSFGPVQAVERDGSPRGPKRLVLWRCREVEGEQRAKREGVPRAEGTGLKPRSDAGTGRHAGVQNRTGTEGNPKTGHDAGTDLPGGPRRAANTEAGELTGVLAAAGAQTLTFVRSRAGAERVAEIARDWSAAHASGFDPEIAAYRGGYLPEDRRALEGSLRSGQLRALATTNALELGIDVSGLDAVVVTGWPGTHASFAQQIGRAGRAGKPGVAVFIGRDDPLDQYLLSHPEAFTQSPAETNVFDPANPHVLLPHVCAAAAELPLTEADAEVFGLDSTALFDDLASDGLLRRRPNGWFWNASLGANAHDMVSLRGEGGTVSIVDGESGVLLGTVDSARADATVFPGAVYLHQGVPYMVESLDEDSAVVHRHRDEEIRTYAAQSTSVRIVDVEELAHADFGVWARGEVLVTSQVTGYDVRRSEDGLYLGRVPLDMPVRELRTSGTWWTLDAKALERAGVPASDLPGALHAAEHTSIGILPLLATCDRWDLGGLSTVWHADTQATTVIVHDAVPGGSGCSLHGFEHGRIWMEATLAALESCPCTGGCPRCVQSPKCGNNNEPLSKGGATKLLRIVADGLRRAQA</sequence>
<evidence type="ECO:0000313" key="7">
    <source>
        <dbReference type="Proteomes" id="UP000078368"/>
    </source>
</evidence>
<dbReference type="AlphaFoldDB" id="A0A179B7R6"/>
<dbReference type="InterPro" id="IPR055227">
    <property type="entry name" value="HRQ1_WHD"/>
</dbReference>
<dbReference type="Pfam" id="PF09369">
    <property type="entry name" value="MZB"/>
    <property type="match status" value="1"/>
</dbReference>
<dbReference type="SMART" id="SM00490">
    <property type="entry name" value="HELICc"/>
    <property type="match status" value="1"/>
</dbReference>
<proteinExistence type="predicted"/>
<dbReference type="EMBL" id="LVZK01000001">
    <property type="protein sequence ID" value="OAP87064.1"/>
    <property type="molecule type" value="Genomic_DNA"/>
</dbReference>
<dbReference type="Proteomes" id="UP000078368">
    <property type="component" value="Unassembled WGS sequence"/>
</dbReference>
<evidence type="ECO:0000259" key="5">
    <source>
        <dbReference type="PROSITE" id="PS51194"/>
    </source>
</evidence>
<dbReference type="RefSeq" id="WP_064231667.1">
    <property type="nucleotide sequence ID" value="NZ_LVZK01000001.1"/>
</dbReference>
<feature type="domain" description="Helicase ATP-binding" evidence="4">
    <location>
        <begin position="65"/>
        <end position="256"/>
    </location>
</feature>
<dbReference type="PROSITE" id="PS51194">
    <property type="entry name" value="HELICASE_CTER"/>
    <property type="match status" value="1"/>
</dbReference>
<evidence type="ECO:0000256" key="1">
    <source>
        <dbReference type="ARBA" id="ARBA00022741"/>
    </source>
</evidence>
<protein>
    <submittedName>
        <fullName evidence="6">DEAD/DEAH box helicase</fullName>
    </submittedName>
</protein>
<dbReference type="Gene3D" id="3.40.50.300">
    <property type="entry name" value="P-loop containing nucleotide triphosphate hydrolases"/>
    <property type="match status" value="2"/>
</dbReference>
<dbReference type="SMART" id="SM00487">
    <property type="entry name" value="DEXDc"/>
    <property type="match status" value="1"/>
</dbReference>
<dbReference type="InterPro" id="IPR022307">
    <property type="entry name" value="Helicase_put_actinobac"/>
</dbReference>
<evidence type="ECO:0000259" key="4">
    <source>
        <dbReference type="PROSITE" id="PS51192"/>
    </source>
</evidence>
<keyword evidence="6" id="KW-0347">Helicase</keyword>
<dbReference type="GO" id="GO:0036297">
    <property type="term" value="P:interstrand cross-link repair"/>
    <property type="evidence" value="ECO:0007669"/>
    <property type="project" value="TreeGrafter"/>
</dbReference>
<name>A0A179B7R6_9ACTO</name>
<gene>
    <name evidence="6" type="ORF">A4H34_03265</name>
</gene>
<dbReference type="GO" id="GO:0005524">
    <property type="term" value="F:ATP binding"/>
    <property type="evidence" value="ECO:0007669"/>
    <property type="project" value="UniProtKB-KW"/>
</dbReference>
<dbReference type="Pfam" id="PF22982">
    <property type="entry name" value="WHD_HRQ1"/>
    <property type="match status" value="1"/>
</dbReference>
<accession>A0A179B7R6</accession>
<dbReference type="GO" id="GO:0043138">
    <property type="term" value="F:3'-5' DNA helicase activity"/>
    <property type="evidence" value="ECO:0007669"/>
    <property type="project" value="TreeGrafter"/>
</dbReference>
<dbReference type="Pfam" id="PF00271">
    <property type="entry name" value="Helicase_C"/>
    <property type="match status" value="1"/>
</dbReference>
<feature type="domain" description="Helicase C-terminal" evidence="5">
    <location>
        <begin position="346"/>
        <end position="499"/>
    </location>
</feature>
<dbReference type="InterPro" id="IPR027417">
    <property type="entry name" value="P-loop_NTPase"/>
</dbReference>
<evidence type="ECO:0000256" key="2">
    <source>
        <dbReference type="ARBA" id="ARBA00022840"/>
    </source>
</evidence>
<dbReference type="SUPFAM" id="SSF52540">
    <property type="entry name" value="P-loop containing nucleoside triphosphate hydrolases"/>
    <property type="match status" value="1"/>
</dbReference>
<dbReference type="InterPro" id="IPR001650">
    <property type="entry name" value="Helicase_C-like"/>
</dbReference>
<evidence type="ECO:0000313" key="6">
    <source>
        <dbReference type="EMBL" id="OAP87064.1"/>
    </source>
</evidence>
<keyword evidence="6" id="KW-0378">Hydrolase</keyword>
<dbReference type="InterPro" id="IPR018973">
    <property type="entry name" value="MZB"/>
</dbReference>
<keyword evidence="2" id="KW-0067">ATP-binding</keyword>
<dbReference type="PANTHER" id="PTHR47957">
    <property type="entry name" value="ATP-DEPENDENT HELICASE HRQ1"/>
    <property type="match status" value="1"/>
</dbReference>
<keyword evidence="1" id="KW-0547">Nucleotide-binding</keyword>
<dbReference type="PANTHER" id="PTHR47957:SF3">
    <property type="entry name" value="ATP-DEPENDENT HELICASE HRQ1"/>
    <property type="match status" value="1"/>
</dbReference>
<dbReference type="NCBIfam" id="TIGR03817">
    <property type="entry name" value="DECH_helic"/>
    <property type="match status" value="1"/>
</dbReference>
<dbReference type="GO" id="GO:0006289">
    <property type="term" value="P:nucleotide-excision repair"/>
    <property type="evidence" value="ECO:0007669"/>
    <property type="project" value="TreeGrafter"/>
</dbReference>
<dbReference type="InterPro" id="IPR014001">
    <property type="entry name" value="Helicase_ATP-bd"/>
</dbReference>
<reference evidence="6 7" key="1">
    <citation type="submission" date="2016-04" db="EMBL/GenBank/DDBJ databases">
        <title>Peptidophaga gingivicola gen. nov., sp. nov., isolated from human subgingival plaque.</title>
        <authorList>
            <person name="Beall C.J."/>
            <person name="Mokrzan E.M."/>
            <person name="Griffen A.L."/>
            <person name="Leys E.J."/>
        </authorList>
    </citation>
    <scope>NUCLEOTIDE SEQUENCE [LARGE SCALE GENOMIC DNA]</scope>
    <source>
        <strain evidence="6 7">BA112</strain>
    </source>
</reference>
<dbReference type="STRING" id="1823756.A4H34_03265"/>
<evidence type="ECO:0000256" key="3">
    <source>
        <dbReference type="SAM" id="MobiDB-lite"/>
    </source>
</evidence>
<dbReference type="Pfam" id="PF00270">
    <property type="entry name" value="DEAD"/>
    <property type="match status" value="1"/>
</dbReference>
<dbReference type="InterPro" id="IPR011545">
    <property type="entry name" value="DEAD/DEAH_box_helicase_dom"/>
</dbReference>
<dbReference type="PROSITE" id="PS51192">
    <property type="entry name" value="HELICASE_ATP_BIND_1"/>
    <property type="match status" value="1"/>
</dbReference>
<organism evidence="6 7">
    <name type="scientific">Peptidiphaga gingivicola</name>
    <dbReference type="NCBI Taxonomy" id="2741497"/>
    <lineage>
        <taxon>Bacteria</taxon>
        <taxon>Bacillati</taxon>
        <taxon>Actinomycetota</taxon>
        <taxon>Actinomycetes</taxon>
        <taxon>Actinomycetales</taxon>
        <taxon>Actinomycetaceae</taxon>
        <taxon>Peptidiphaga</taxon>
    </lineage>
</organism>
<feature type="region of interest" description="Disordered" evidence="3">
    <location>
        <begin position="283"/>
        <end position="340"/>
    </location>
</feature>
<dbReference type="GO" id="GO:0003676">
    <property type="term" value="F:nucleic acid binding"/>
    <property type="evidence" value="ECO:0007669"/>
    <property type="project" value="InterPro"/>
</dbReference>
<dbReference type="OrthoDB" id="143059at2"/>